<gene>
    <name evidence="3" type="ORF">FHX50_002107</name>
</gene>
<evidence type="ECO:0000256" key="2">
    <source>
        <dbReference type="SAM" id="SignalP"/>
    </source>
</evidence>
<evidence type="ECO:0000313" key="3">
    <source>
        <dbReference type="EMBL" id="MBB3023805.1"/>
    </source>
</evidence>
<protein>
    <recommendedName>
        <fullName evidence="5">DUF732 domain-containing protein</fullName>
    </recommendedName>
</protein>
<keyword evidence="2" id="KW-0732">Signal</keyword>
<comment type="caution">
    <text evidence="3">The sequence shown here is derived from an EMBL/GenBank/DDBJ whole genome shotgun (WGS) entry which is preliminary data.</text>
</comment>
<evidence type="ECO:0008006" key="5">
    <source>
        <dbReference type="Google" id="ProtNLM"/>
    </source>
</evidence>
<keyword evidence="4" id="KW-1185">Reference proteome</keyword>
<proteinExistence type="predicted"/>
<feature type="compositionally biased region" description="Low complexity" evidence="1">
    <location>
        <begin position="71"/>
        <end position="101"/>
    </location>
</feature>
<reference evidence="3 4" key="1">
    <citation type="submission" date="2020-08" db="EMBL/GenBank/DDBJ databases">
        <title>Sequencing the genomes of 1000 actinobacteria strains.</title>
        <authorList>
            <person name="Klenk H.-P."/>
        </authorList>
    </citation>
    <scope>NUCLEOTIDE SEQUENCE [LARGE SCALE GENOMIC DNA]</scope>
    <source>
        <strain evidence="3 4">DSM 23040</strain>
    </source>
</reference>
<feature type="signal peptide" evidence="2">
    <location>
        <begin position="1"/>
        <end position="31"/>
    </location>
</feature>
<feature type="compositionally biased region" description="Basic and acidic residues" evidence="1">
    <location>
        <begin position="107"/>
        <end position="138"/>
    </location>
</feature>
<dbReference type="Proteomes" id="UP000568050">
    <property type="component" value="Unassembled WGS sequence"/>
</dbReference>
<evidence type="ECO:0000313" key="4">
    <source>
        <dbReference type="Proteomes" id="UP000568050"/>
    </source>
</evidence>
<dbReference type="PROSITE" id="PS51257">
    <property type="entry name" value="PROKAR_LIPOPROTEIN"/>
    <property type="match status" value="1"/>
</dbReference>
<name>A0A839QVR8_9MICO</name>
<dbReference type="AlphaFoldDB" id="A0A839QVR8"/>
<evidence type="ECO:0000256" key="1">
    <source>
        <dbReference type="SAM" id="MobiDB-lite"/>
    </source>
</evidence>
<dbReference type="RefSeq" id="WP_183377133.1">
    <property type="nucleotide sequence ID" value="NZ_CBCSFZ010000034.1"/>
</dbReference>
<feature type="chain" id="PRO_5032311597" description="DUF732 domain-containing protein" evidence="2">
    <location>
        <begin position="32"/>
        <end position="198"/>
    </location>
</feature>
<feature type="compositionally biased region" description="Acidic residues" evidence="1">
    <location>
        <begin position="55"/>
        <end position="70"/>
    </location>
</feature>
<feature type="region of interest" description="Disordered" evidence="1">
    <location>
        <begin position="26"/>
        <end position="138"/>
    </location>
</feature>
<organism evidence="3 4">
    <name type="scientific">Helcobacillus massiliensis</name>
    <dbReference type="NCBI Taxonomy" id="521392"/>
    <lineage>
        <taxon>Bacteria</taxon>
        <taxon>Bacillati</taxon>
        <taxon>Actinomycetota</taxon>
        <taxon>Actinomycetes</taxon>
        <taxon>Micrococcales</taxon>
        <taxon>Dermabacteraceae</taxon>
        <taxon>Helcobacillus</taxon>
    </lineage>
</organism>
<accession>A0A839QVR8</accession>
<sequence length="198" mass="20604">MKTIRSTRARAASLAAIGVLALSLSGCGALGIGGDQDSDTDAKPTEESSAPAETTPEETTPEETTPEETTPEATTPEESTPEATTPAETTPAETTPAAPTTDDSSADPDKEPSTDEMAKGMEKMTAEAGYSREKFKESGISDEKIDNYFTCIVEESAPSLSPKLKRAIADGDSNAPLSPEEKKVLNSAIDTCVSKTIG</sequence>
<dbReference type="EMBL" id="JACHWP010000012">
    <property type="protein sequence ID" value="MBB3023805.1"/>
    <property type="molecule type" value="Genomic_DNA"/>
</dbReference>